<dbReference type="CAZy" id="GT4">
    <property type="family name" value="Glycosyltransferase Family 4"/>
</dbReference>
<dbReference type="GO" id="GO:0016757">
    <property type="term" value="F:glycosyltransferase activity"/>
    <property type="evidence" value="ECO:0007669"/>
    <property type="project" value="InterPro"/>
</dbReference>
<dbReference type="PANTHER" id="PTHR45947:SF3">
    <property type="entry name" value="SULFOQUINOVOSYL TRANSFERASE SQD2"/>
    <property type="match status" value="1"/>
</dbReference>
<name>Q2RPQ4_RHORT</name>
<evidence type="ECO:0000259" key="2">
    <source>
        <dbReference type="Pfam" id="PF00534"/>
    </source>
</evidence>
<dbReference type="InterPro" id="IPR028098">
    <property type="entry name" value="Glyco_trans_4-like_N"/>
</dbReference>
<dbReference type="EMBL" id="CP000230">
    <property type="protein sequence ID" value="ABC23891.1"/>
    <property type="molecule type" value="Genomic_DNA"/>
</dbReference>
<dbReference type="Pfam" id="PF13439">
    <property type="entry name" value="Glyco_transf_4"/>
    <property type="match status" value="1"/>
</dbReference>
<organism evidence="4 5">
    <name type="scientific">Rhodospirillum rubrum (strain ATCC 11170 / ATH 1.1.1 / DSM 467 / LMG 4362 / NCIMB 8255 / S1)</name>
    <dbReference type="NCBI Taxonomy" id="269796"/>
    <lineage>
        <taxon>Bacteria</taxon>
        <taxon>Pseudomonadati</taxon>
        <taxon>Pseudomonadota</taxon>
        <taxon>Alphaproteobacteria</taxon>
        <taxon>Rhodospirillales</taxon>
        <taxon>Rhodospirillaceae</taxon>
        <taxon>Rhodospirillum</taxon>
    </lineage>
</organism>
<dbReference type="PhylomeDB" id="Q2RPQ4"/>
<reference evidence="4 5" key="1">
    <citation type="journal article" date="2011" name="Stand. Genomic Sci.">
        <title>Complete genome sequence of Rhodospirillum rubrum type strain (S1).</title>
        <authorList>
            <person name="Munk A.C."/>
            <person name="Copeland A."/>
            <person name="Lucas S."/>
            <person name="Lapidus A."/>
            <person name="Del Rio T.G."/>
            <person name="Barry K."/>
            <person name="Detter J.C."/>
            <person name="Hammon N."/>
            <person name="Israni S."/>
            <person name="Pitluck S."/>
            <person name="Brettin T."/>
            <person name="Bruce D."/>
            <person name="Han C."/>
            <person name="Tapia R."/>
            <person name="Gilna P."/>
            <person name="Schmutz J."/>
            <person name="Larimer F."/>
            <person name="Land M."/>
            <person name="Kyrpides N.C."/>
            <person name="Mavromatis K."/>
            <person name="Richardson P."/>
            <person name="Rohde M."/>
            <person name="Goker M."/>
            <person name="Klenk H.P."/>
            <person name="Zhang Y."/>
            <person name="Roberts G.P."/>
            <person name="Reslewic S."/>
            <person name="Schwartz D.C."/>
        </authorList>
    </citation>
    <scope>NUCLEOTIDE SEQUENCE [LARGE SCALE GENOMIC DNA]</scope>
    <source>
        <strain evidence="5">ATCC 11170 / ATH 1.1.1 / DSM 467 / LMG 4362 / NCIMB 8255 / S1</strain>
    </source>
</reference>
<feature type="domain" description="Glycosyl transferase family 1" evidence="2">
    <location>
        <begin position="233"/>
        <end position="401"/>
    </location>
</feature>
<keyword evidence="5" id="KW-1185">Reference proteome</keyword>
<dbReference type="PATRIC" id="fig|269796.9.peg.3209"/>
<dbReference type="PANTHER" id="PTHR45947">
    <property type="entry name" value="SULFOQUINOVOSYL TRANSFERASE SQD2"/>
    <property type="match status" value="1"/>
</dbReference>
<dbReference type="EnsemblBacteria" id="ABC23891">
    <property type="protein sequence ID" value="ABC23891"/>
    <property type="gene ID" value="Rru_A3096"/>
</dbReference>
<dbReference type="KEGG" id="rru:Rru_A3096"/>
<proteinExistence type="predicted"/>
<protein>
    <submittedName>
        <fullName evidence="4">Glycosyl transferase, group 1</fullName>
    </submittedName>
</protein>
<feature type="region of interest" description="Disordered" evidence="1">
    <location>
        <begin position="1"/>
        <end position="21"/>
    </location>
</feature>
<sequence length="439" mass="46891">MPSTRRPAAEKTPALRPAERGDRARPLRVLVFSTLYPNAIHPHHGVFVENRLRALIDRGGFEAQVIAPVPWFPSTHPRWGAYADYAAVPRREVRHGIPVFHPRYPVLPKIGMTLAPLLMAGALWPGMERLLAEGPAPDVIDAHYAYPDGVAAAVLARRLNKPLVITARGTDISVIPQYRLPRRMIVWAAGQAAAMVAVCKALKDEMVAIGIAEGAITVLRNGVDLGVFQPLDRAQARRSLDLAEEGPLIASVGHLIERKGHHLVIEALAALIKGPLPTLRLVIAGEGPERDRLEDLAKDLGVAARVRFLGRVPHEGLSAVYSAADALVLASSREGWANVLLESMACGTPVVASNIWGTPEVVTTPAAGVLLKERSAEAIAQSVAGLLAAPPPRVATRAYAERFSWDETASGLAALFSRVSGRPVPVSGQPAVSPARVGS</sequence>
<dbReference type="HOGENOM" id="CLU_009583_2_4_5"/>
<keyword evidence="4" id="KW-0808">Transferase</keyword>
<dbReference type="eggNOG" id="COG0438">
    <property type="taxonomic scope" value="Bacteria"/>
</dbReference>
<evidence type="ECO:0000256" key="1">
    <source>
        <dbReference type="SAM" id="MobiDB-lite"/>
    </source>
</evidence>
<dbReference type="SUPFAM" id="SSF53756">
    <property type="entry name" value="UDP-Glycosyltransferase/glycogen phosphorylase"/>
    <property type="match status" value="1"/>
</dbReference>
<dbReference type="STRING" id="269796.Rru_A3096"/>
<evidence type="ECO:0000259" key="3">
    <source>
        <dbReference type="Pfam" id="PF13439"/>
    </source>
</evidence>
<gene>
    <name evidence="4" type="ordered locus">Rru_A3096</name>
</gene>
<accession>Q2RPQ4</accession>
<evidence type="ECO:0000313" key="5">
    <source>
        <dbReference type="Proteomes" id="UP000001929"/>
    </source>
</evidence>
<dbReference type="RefSeq" id="WP_011390844.1">
    <property type="nucleotide sequence ID" value="NC_007643.1"/>
</dbReference>
<dbReference type="CDD" id="cd03798">
    <property type="entry name" value="GT4_WlbH-like"/>
    <property type="match status" value="1"/>
</dbReference>
<dbReference type="InterPro" id="IPR050194">
    <property type="entry name" value="Glycosyltransferase_grp1"/>
</dbReference>
<dbReference type="Proteomes" id="UP000001929">
    <property type="component" value="Chromosome"/>
</dbReference>
<dbReference type="AlphaFoldDB" id="Q2RPQ4"/>
<feature type="domain" description="Glycosyltransferase subfamily 4-like N-terminal" evidence="3">
    <location>
        <begin position="51"/>
        <end position="225"/>
    </location>
</feature>
<dbReference type="InterPro" id="IPR001296">
    <property type="entry name" value="Glyco_trans_1"/>
</dbReference>
<dbReference type="Gene3D" id="3.40.50.2000">
    <property type="entry name" value="Glycogen Phosphorylase B"/>
    <property type="match status" value="2"/>
</dbReference>
<evidence type="ECO:0000313" key="4">
    <source>
        <dbReference type="EMBL" id="ABC23891.1"/>
    </source>
</evidence>
<dbReference type="Pfam" id="PF00534">
    <property type="entry name" value="Glycos_transf_1"/>
    <property type="match status" value="1"/>
</dbReference>